<dbReference type="Gene3D" id="1.10.1750.10">
    <property type="match status" value="1"/>
</dbReference>
<dbReference type="AlphaFoldDB" id="A0A844Z0L7"/>
<dbReference type="InterPro" id="IPR010921">
    <property type="entry name" value="Trp_repressor/repl_initiator"/>
</dbReference>
<comment type="caution">
    <text evidence="2">The sequence shown here is derived from an EMBL/GenBank/DDBJ whole genome shotgun (WGS) entry which is preliminary data.</text>
</comment>
<dbReference type="Pfam" id="PF08299">
    <property type="entry name" value="Bac_DnaA_C"/>
    <property type="match status" value="1"/>
</dbReference>
<dbReference type="GO" id="GO:0043565">
    <property type="term" value="F:sequence-specific DNA binding"/>
    <property type="evidence" value="ECO:0007669"/>
    <property type="project" value="InterPro"/>
</dbReference>
<organism evidence="2 3">
    <name type="scientific">Alteraurantiacibacter buctensis</name>
    <dbReference type="NCBI Taxonomy" id="1503981"/>
    <lineage>
        <taxon>Bacteria</taxon>
        <taxon>Pseudomonadati</taxon>
        <taxon>Pseudomonadota</taxon>
        <taxon>Alphaproteobacteria</taxon>
        <taxon>Sphingomonadales</taxon>
        <taxon>Erythrobacteraceae</taxon>
        <taxon>Alteraurantiacibacter</taxon>
    </lineage>
</organism>
<dbReference type="RefSeq" id="WP_160772819.1">
    <property type="nucleotide sequence ID" value="NZ_WTYV01000006.1"/>
</dbReference>
<protein>
    <recommendedName>
        <fullName evidence="1">Chromosomal replication initiator DnaA C-terminal domain-containing protein</fullName>
    </recommendedName>
</protein>
<accession>A0A844Z0L7</accession>
<dbReference type="CDD" id="cd06571">
    <property type="entry name" value="Bac_DnaA_C"/>
    <property type="match status" value="1"/>
</dbReference>
<dbReference type="OrthoDB" id="7776290at2"/>
<name>A0A844Z0L7_9SPHN</name>
<dbReference type="GO" id="GO:0006270">
    <property type="term" value="P:DNA replication initiation"/>
    <property type="evidence" value="ECO:0007669"/>
    <property type="project" value="InterPro"/>
</dbReference>
<feature type="domain" description="Chromosomal replication initiator DnaA C-terminal" evidence="1">
    <location>
        <begin position="52"/>
        <end position="120"/>
    </location>
</feature>
<reference evidence="2 3" key="1">
    <citation type="submission" date="2019-12" db="EMBL/GenBank/DDBJ databases">
        <title>Genomic-based taxomic classification of the family Erythrobacteraceae.</title>
        <authorList>
            <person name="Xu L."/>
        </authorList>
    </citation>
    <scope>NUCLEOTIDE SEQUENCE [LARGE SCALE GENOMIC DNA]</scope>
    <source>
        <strain evidence="2 3">M0322</strain>
    </source>
</reference>
<keyword evidence="3" id="KW-1185">Reference proteome</keyword>
<evidence type="ECO:0000313" key="2">
    <source>
        <dbReference type="EMBL" id="MXO72888.1"/>
    </source>
</evidence>
<dbReference type="SUPFAM" id="SSF48295">
    <property type="entry name" value="TrpR-like"/>
    <property type="match status" value="1"/>
</dbReference>
<dbReference type="GO" id="GO:0006275">
    <property type="term" value="P:regulation of DNA replication"/>
    <property type="evidence" value="ECO:0007669"/>
    <property type="project" value="InterPro"/>
</dbReference>
<gene>
    <name evidence="2" type="ORF">GRI99_14745</name>
</gene>
<proteinExistence type="predicted"/>
<dbReference type="Proteomes" id="UP000466966">
    <property type="component" value="Unassembled WGS sequence"/>
</dbReference>
<sequence length="150" mass="17067">MTTVAEVHETVHAINARQREDDARFIAHLNRQRDHILLCPLLNNPFLHRSEVAKRVIASVGGLYGFGPEEITGRARTQRISKARFVIYRLLTDWGYSSAQIGRLVGGRDHTTVLHGLGQFDIHSVRDQFMAAIYERHRRAMRRAVEAIAA</sequence>
<dbReference type="SMART" id="SM00760">
    <property type="entry name" value="Bac_DnaA_C"/>
    <property type="match status" value="1"/>
</dbReference>
<dbReference type="InterPro" id="IPR013159">
    <property type="entry name" value="DnaA_C"/>
</dbReference>
<evidence type="ECO:0000259" key="1">
    <source>
        <dbReference type="SMART" id="SM00760"/>
    </source>
</evidence>
<dbReference type="EMBL" id="WTYV01000006">
    <property type="protein sequence ID" value="MXO72888.1"/>
    <property type="molecule type" value="Genomic_DNA"/>
</dbReference>
<dbReference type="GO" id="GO:0005524">
    <property type="term" value="F:ATP binding"/>
    <property type="evidence" value="ECO:0007669"/>
    <property type="project" value="InterPro"/>
</dbReference>
<evidence type="ECO:0000313" key="3">
    <source>
        <dbReference type="Proteomes" id="UP000466966"/>
    </source>
</evidence>